<keyword evidence="4" id="KW-0472">Membrane</keyword>
<dbReference type="Gene3D" id="1.25.40.390">
    <property type="match status" value="1"/>
</dbReference>
<dbReference type="Proteomes" id="UP000308196">
    <property type="component" value="Chromosome"/>
</dbReference>
<evidence type="ECO:0000259" key="6">
    <source>
        <dbReference type="Pfam" id="PF07980"/>
    </source>
</evidence>
<accession>A0A4U9VQ50</accession>
<dbReference type="GO" id="GO:0009279">
    <property type="term" value="C:cell outer membrane"/>
    <property type="evidence" value="ECO:0007669"/>
    <property type="project" value="UniProtKB-SubCell"/>
</dbReference>
<evidence type="ECO:0000256" key="3">
    <source>
        <dbReference type="ARBA" id="ARBA00022729"/>
    </source>
</evidence>
<feature type="domain" description="RagB/SusD" evidence="6">
    <location>
        <begin position="341"/>
        <end position="429"/>
    </location>
</feature>
<evidence type="ECO:0000256" key="2">
    <source>
        <dbReference type="ARBA" id="ARBA00006275"/>
    </source>
</evidence>
<comment type="subcellular location">
    <subcellularLocation>
        <location evidence="1">Cell outer membrane</location>
    </subcellularLocation>
</comment>
<name>A0A4U9VQ50_9SPHI</name>
<dbReference type="Pfam" id="PF07980">
    <property type="entry name" value="SusD_RagB"/>
    <property type="match status" value="1"/>
</dbReference>
<dbReference type="KEGG" id="stha:NCTC11429_03902"/>
<feature type="domain" description="SusD-like N-terminal" evidence="7">
    <location>
        <begin position="26"/>
        <end position="225"/>
    </location>
</feature>
<dbReference type="InterPro" id="IPR033985">
    <property type="entry name" value="SusD-like_N"/>
</dbReference>
<dbReference type="SUPFAM" id="SSF48452">
    <property type="entry name" value="TPR-like"/>
    <property type="match status" value="1"/>
</dbReference>
<evidence type="ECO:0000259" key="7">
    <source>
        <dbReference type="Pfam" id="PF14322"/>
    </source>
</evidence>
<proteinExistence type="inferred from homology"/>
<dbReference type="EMBL" id="LR590484">
    <property type="protein sequence ID" value="VTR49505.1"/>
    <property type="molecule type" value="Genomic_DNA"/>
</dbReference>
<dbReference type="PROSITE" id="PS51257">
    <property type="entry name" value="PROKAR_LIPOPROTEIN"/>
    <property type="match status" value="1"/>
</dbReference>
<protein>
    <submittedName>
        <fullName evidence="8">SusD family</fullName>
    </submittedName>
</protein>
<dbReference type="AlphaFoldDB" id="A0A4U9VQ50"/>
<organism evidence="8 9">
    <name type="scientific">Sphingobacterium thalpophilum</name>
    <dbReference type="NCBI Taxonomy" id="259"/>
    <lineage>
        <taxon>Bacteria</taxon>
        <taxon>Pseudomonadati</taxon>
        <taxon>Bacteroidota</taxon>
        <taxon>Sphingobacteriia</taxon>
        <taxon>Sphingobacteriales</taxon>
        <taxon>Sphingobacteriaceae</taxon>
        <taxon>Sphingobacterium</taxon>
    </lineage>
</organism>
<reference evidence="8 9" key="1">
    <citation type="submission" date="2019-05" db="EMBL/GenBank/DDBJ databases">
        <authorList>
            <consortium name="Pathogen Informatics"/>
        </authorList>
    </citation>
    <scope>NUCLEOTIDE SEQUENCE [LARGE SCALE GENOMIC DNA]</scope>
    <source>
        <strain evidence="8 9">NCTC11429</strain>
    </source>
</reference>
<gene>
    <name evidence="8" type="ORF">NCTC11429_03902</name>
</gene>
<dbReference type="InterPro" id="IPR012944">
    <property type="entry name" value="SusD_RagB_dom"/>
</dbReference>
<dbReference type="InterPro" id="IPR011990">
    <property type="entry name" value="TPR-like_helical_dom_sf"/>
</dbReference>
<keyword evidence="3" id="KW-0732">Signal</keyword>
<comment type="similarity">
    <text evidence="2">Belongs to the SusD family.</text>
</comment>
<dbReference type="Pfam" id="PF14322">
    <property type="entry name" value="SusD-like_3"/>
    <property type="match status" value="1"/>
</dbReference>
<evidence type="ECO:0000256" key="4">
    <source>
        <dbReference type="ARBA" id="ARBA00023136"/>
    </source>
</evidence>
<dbReference type="STRING" id="1123265.GCA_000686625_04249"/>
<evidence type="ECO:0000313" key="9">
    <source>
        <dbReference type="Proteomes" id="UP000308196"/>
    </source>
</evidence>
<evidence type="ECO:0000256" key="1">
    <source>
        <dbReference type="ARBA" id="ARBA00004442"/>
    </source>
</evidence>
<dbReference type="CDD" id="cd08977">
    <property type="entry name" value="SusD"/>
    <property type="match status" value="1"/>
</dbReference>
<evidence type="ECO:0000256" key="5">
    <source>
        <dbReference type="ARBA" id="ARBA00023237"/>
    </source>
</evidence>
<evidence type="ECO:0000313" key="8">
    <source>
        <dbReference type="EMBL" id="VTR49505.1"/>
    </source>
</evidence>
<keyword evidence="5" id="KW-0998">Cell outer membrane</keyword>
<sequence>MFTLMKKTRHFLYPLIILLLTGCNSFLEVEPRSSVSDEVTIVDGNSAATAVRGIYAALRSNDYYGYSFQLLGFFSADNIVYRGSQTVHQTLTNHTVKSDLAVLATAWNQIYATINRANHVISKVPGLALTTTFTETYRNQLVGEAYFIRALAYFDLARTWGGVQLVLQPTASASSLPQVPRSSLADTYAQVLQDLQKAEQLLPDETNRIRATKKTARALLARFYLYQKNWSEAVKYASYIIDDNSNYSLVTPYRSFYANNTSNTKESVLELVYDINNTSGQASQWLAGANGGTAWIRPSQDIYDLLVNPAIGGDRSALVSRTSSSTDPNILIGNLYYRTDRTDPVFLIRTAELYLIRAEARAQLNGEGDLTAALADLNAVRRRANIEPLEGLGKVALLQAIEQESRVEFALENHRWYDLLRTGRAQEVLGIASANRLLLPIPFAQVSIDPDLHQNPGLD</sequence>